<dbReference type="Gene3D" id="3.90.70.10">
    <property type="entry name" value="Cysteine proteinases"/>
    <property type="match status" value="1"/>
</dbReference>
<dbReference type="Pfam" id="PF03412">
    <property type="entry name" value="Peptidase_C39"/>
    <property type="match status" value="1"/>
</dbReference>
<dbReference type="PANTHER" id="PTHR24221:SF654">
    <property type="entry name" value="ATP-BINDING CASSETTE SUB-FAMILY B MEMBER 6"/>
    <property type="match status" value="1"/>
</dbReference>
<sequence>MMGRSARVRTPTVLQMEAAECGAAALAIILAHFGRWTTLEELRVACNVTRDGSSARSIVQAARAEGLDVNASRMEPEHLHRMPMPVIVHWEMDHFLVVEGFGRGVVHLNDPARGPRRVSDADFDRGFTGVVLSLRPGPMFKPCGRPPSLWRGLADRLRGNGGAVAFSVMIALALVAPGLLVPAFARIFIDRILIDRFDHWLGPLLLGMAGCATVTGLLVWLQREVLLRLETRLAVVGALTFVNHVLRLPIHYFAQRQSTQVAGRAMLNDRVAQVAAGEVGVALSNLLTASAFLVAMLVTVPTLSCIVLLLALGNLAVLLRSTRALDDDNRHLLAAATDHAGFARQGLRMIEEYKAAGAADRLRARLAAMNARVINLRQAVGAAQARLVALPGLTTVASGALVMTVGGNMVIAGDLSLGMLVAFQALTAGFLAPVAALVQLGARIQDGQACLRLLDDTLRHPPAAEFSRADVRPEEGDNAARLAGAVSVRGVGFRCGVGSPWLLDGVSFDLAPGERLGIAGASGSGKSTLAALIAGIVEPSVGTILFDGVPLAAVPRLQLRRSLATVEQHGAIFEGSVRDNITLWDHSLPEERVVAAARCALLHDTVLRRGGYGARVREGGRDLSGGQRARLEIARALVRDPRILILDEATAALDAETEAQLLANLRLCGATTIIIAHRHSALRDCDRVLVLDGGRVVQCDAPDRLLAGPGPFRRLMLAD</sequence>
<evidence type="ECO:0000256" key="2">
    <source>
        <dbReference type="ARBA" id="ARBA00022692"/>
    </source>
</evidence>
<proteinExistence type="predicted"/>
<dbReference type="PROSITE" id="PS00211">
    <property type="entry name" value="ABC_TRANSPORTER_1"/>
    <property type="match status" value="1"/>
</dbReference>
<feature type="domain" description="ABC transporter" evidence="10">
    <location>
        <begin position="486"/>
        <end position="718"/>
    </location>
</feature>
<dbReference type="InterPro" id="IPR003439">
    <property type="entry name" value="ABC_transporter-like_ATP-bd"/>
</dbReference>
<comment type="caution">
    <text evidence="13">The sequence shown here is derived from an EMBL/GenBank/DDBJ whole genome shotgun (WGS) entry which is preliminary data.</text>
</comment>
<evidence type="ECO:0000256" key="9">
    <source>
        <dbReference type="SAM" id="Phobius"/>
    </source>
</evidence>
<dbReference type="GO" id="GO:0015031">
    <property type="term" value="P:protein transport"/>
    <property type="evidence" value="ECO:0007669"/>
    <property type="project" value="UniProtKB-KW"/>
</dbReference>
<dbReference type="AlphaFoldDB" id="A0A431VM30"/>
<dbReference type="GO" id="GO:0140359">
    <property type="term" value="F:ABC-type transporter activity"/>
    <property type="evidence" value="ECO:0007669"/>
    <property type="project" value="InterPro"/>
</dbReference>
<dbReference type="OrthoDB" id="5288404at2"/>
<dbReference type="InterPro" id="IPR036640">
    <property type="entry name" value="ABC1_TM_sf"/>
</dbReference>
<dbReference type="GO" id="GO:0034040">
    <property type="term" value="F:ATPase-coupled lipid transmembrane transporter activity"/>
    <property type="evidence" value="ECO:0007669"/>
    <property type="project" value="TreeGrafter"/>
</dbReference>
<dbReference type="InterPro" id="IPR005074">
    <property type="entry name" value="Peptidase_C39"/>
</dbReference>
<evidence type="ECO:0000256" key="4">
    <source>
        <dbReference type="ARBA" id="ARBA00022840"/>
    </source>
</evidence>
<evidence type="ECO:0000256" key="5">
    <source>
        <dbReference type="ARBA" id="ARBA00022927"/>
    </source>
</evidence>
<evidence type="ECO:0000259" key="10">
    <source>
        <dbReference type="PROSITE" id="PS50893"/>
    </source>
</evidence>
<dbReference type="InterPro" id="IPR003593">
    <property type="entry name" value="AAA+_ATPase"/>
</dbReference>
<feature type="domain" description="ABC transmembrane type-1" evidence="11">
    <location>
        <begin position="165"/>
        <end position="446"/>
    </location>
</feature>
<evidence type="ECO:0000256" key="7">
    <source>
        <dbReference type="ARBA" id="ARBA00023136"/>
    </source>
</evidence>
<feature type="transmembrane region" description="Helical" evidence="9">
    <location>
        <begin position="291"/>
        <end position="319"/>
    </location>
</feature>
<feature type="transmembrane region" description="Helical" evidence="9">
    <location>
        <begin position="387"/>
        <end position="411"/>
    </location>
</feature>
<dbReference type="GO" id="GO:0016887">
    <property type="term" value="F:ATP hydrolysis activity"/>
    <property type="evidence" value="ECO:0007669"/>
    <property type="project" value="InterPro"/>
</dbReference>
<dbReference type="PROSITE" id="PS50929">
    <property type="entry name" value="ABC_TM1F"/>
    <property type="match status" value="1"/>
</dbReference>
<dbReference type="InterPro" id="IPR017871">
    <property type="entry name" value="ABC_transporter-like_CS"/>
</dbReference>
<dbReference type="InterPro" id="IPR039421">
    <property type="entry name" value="Type_1_exporter"/>
</dbReference>
<accession>A0A431VM30</accession>
<dbReference type="SUPFAM" id="SSF90123">
    <property type="entry name" value="ABC transporter transmembrane region"/>
    <property type="match status" value="1"/>
</dbReference>
<dbReference type="GO" id="GO:0043213">
    <property type="term" value="P:bacteriocin transport"/>
    <property type="evidence" value="ECO:0007669"/>
    <property type="project" value="UniProtKB-KW"/>
</dbReference>
<dbReference type="CDD" id="cd03228">
    <property type="entry name" value="ABCC_MRP_Like"/>
    <property type="match status" value="1"/>
</dbReference>
<keyword evidence="5" id="KW-0813">Transport</keyword>
<reference evidence="13 14" key="1">
    <citation type="submission" date="2018-12" db="EMBL/GenBank/DDBJ databases">
        <authorList>
            <person name="Yang Y."/>
        </authorList>
    </citation>
    <scope>NUCLEOTIDE SEQUENCE [LARGE SCALE GENOMIC DNA]</scope>
    <source>
        <strain evidence="13 14">L-25-5w-1</strain>
    </source>
</reference>
<dbReference type="SMART" id="SM00382">
    <property type="entry name" value="AAA"/>
    <property type="match status" value="1"/>
</dbReference>
<dbReference type="Gene3D" id="1.20.1560.10">
    <property type="entry name" value="ABC transporter type 1, transmembrane domain"/>
    <property type="match status" value="1"/>
</dbReference>
<evidence type="ECO:0000313" key="13">
    <source>
        <dbReference type="EMBL" id="RTR22526.1"/>
    </source>
</evidence>
<dbReference type="InterPro" id="IPR027417">
    <property type="entry name" value="P-loop_NTPase"/>
</dbReference>
<dbReference type="EMBL" id="RXMA01000004">
    <property type="protein sequence ID" value="RTR22526.1"/>
    <property type="molecule type" value="Genomic_DNA"/>
</dbReference>
<dbReference type="PROSITE" id="PS50990">
    <property type="entry name" value="PEPTIDASE_C39"/>
    <property type="match status" value="1"/>
</dbReference>
<keyword evidence="7 9" id="KW-0472">Membrane</keyword>
<evidence type="ECO:0000256" key="1">
    <source>
        <dbReference type="ARBA" id="ARBA00004651"/>
    </source>
</evidence>
<feature type="transmembrane region" description="Helical" evidence="9">
    <location>
        <begin position="163"/>
        <end position="188"/>
    </location>
</feature>
<dbReference type="GO" id="GO:0005886">
    <property type="term" value="C:plasma membrane"/>
    <property type="evidence" value="ECO:0007669"/>
    <property type="project" value="UniProtKB-SubCell"/>
</dbReference>
<protein>
    <submittedName>
        <fullName evidence="13">ATP-binding cassette domain-containing protein</fullName>
    </submittedName>
</protein>
<keyword evidence="6 9" id="KW-1133">Transmembrane helix</keyword>
<feature type="transmembrane region" description="Helical" evidence="9">
    <location>
        <begin position="233"/>
        <end position="254"/>
    </location>
</feature>
<dbReference type="GO" id="GO:0006508">
    <property type="term" value="P:proteolysis"/>
    <property type="evidence" value="ECO:0007669"/>
    <property type="project" value="InterPro"/>
</dbReference>
<dbReference type="Pfam" id="PF00005">
    <property type="entry name" value="ABC_tran"/>
    <property type="match status" value="1"/>
</dbReference>
<dbReference type="GO" id="GO:0008233">
    <property type="term" value="F:peptidase activity"/>
    <property type="evidence" value="ECO:0007669"/>
    <property type="project" value="InterPro"/>
</dbReference>
<keyword evidence="14" id="KW-1185">Reference proteome</keyword>
<gene>
    <name evidence="13" type="ORF">EJ903_06840</name>
</gene>
<keyword evidence="5" id="KW-0653">Protein transport</keyword>
<dbReference type="RefSeq" id="WP_126613424.1">
    <property type="nucleotide sequence ID" value="NZ_JBHUCY010000053.1"/>
</dbReference>
<evidence type="ECO:0000256" key="8">
    <source>
        <dbReference type="ARBA" id="ARBA00043264"/>
    </source>
</evidence>
<evidence type="ECO:0000313" key="14">
    <source>
        <dbReference type="Proteomes" id="UP000277007"/>
    </source>
</evidence>
<dbReference type="InterPro" id="IPR011527">
    <property type="entry name" value="ABC1_TM_dom"/>
</dbReference>
<dbReference type="PROSITE" id="PS50893">
    <property type="entry name" value="ABC_TRANSPORTER_2"/>
    <property type="match status" value="1"/>
</dbReference>
<feature type="transmembrane region" description="Helical" evidence="9">
    <location>
        <begin position="200"/>
        <end position="221"/>
    </location>
</feature>
<evidence type="ECO:0000259" key="11">
    <source>
        <dbReference type="PROSITE" id="PS50929"/>
    </source>
</evidence>
<dbReference type="Proteomes" id="UP000277007">
    <property type="component" value="Unassembled WGS sequence"/>
</dbReference>
<dbReference type="GO" id="GO:0005524">
    <property type="term" value="F:ATP binding"/>
    <property type="evidence" value="ECO:0007669"/>
    <property type="project" value="UniProtKB-KW"/>
</dbReference>
<dbReference type="Pfam" id="PF00664">
    <property type="entry name" value="ABC_membrane"/>
    <property type="match status" value="1"/>
</dbReference>
<dbReference type="SUPFAM" id="SSF52540">
    <property type="entry name" value="P-loop containing nucleoside triphosphate hydrolases"/>
    <property type="match status" value="1"/>
</dbReference>
<name>A0A431VM30_9PROT</name>
<keyword evidence="8" id="KW-0080">Bacteriocin transport</keyword>
<evidence type="ECO:0000259" key="12">
    <source>
        <dbReference type="PROSITE" id="PS50990"/>
    </source>
</evidence>
<keyword evidence="4 13" id="KW-0067">ATP-binding</keyword>
<feature type="transmembrane region" description="Helical" evidence="9">
    <location>
        <begin position="417"/>
        <end position="438"/>
    </location>
</feature>
<keyword evidence="2 9" id="KW-0812">Transmembrane</keyword>
<organism evidence="13 14">
    <name type="scientific">Azospirillum griseum</name>
    <dbReference type="NCBI Taxonomy" id="2496639"/>
    <lineage>
        <taxon>Bacteria</taxon>
        <taxon>Pseudomonadati</taxon>
        <taxon>Pseudomonadota</taxon>
        <taxon>Alphaproteobacteria</taxon>
        <taxon>Rhodospirillales</taxon>
        <taxon>Azospirillaceae</taxon>
        <taxon>Azospirillum</taxon>
    </lineage>
</organism>
<dbReference type="Gene3D" id="3.40.50.300">
    <property type="entry name" value="P-loop containing nucleotide triphosphate hydrolases"/>
    <property type="match status" value="1"/>
</dbReference>
<comment type="subcellular location">
    <subcellularLocation>
        <location evidence="1">Cell membrane</location>
        <topology evidence="1">Multi-pass membrane protein</topology>
    </subcellularLocation>
</comment>
<dbReference type="PANTHER" id="PTHR24221">
    <property type="entry name" value="ATP-BINDING CASSETTE SUB-FAMILY B"/>
    <property type="match status" value="1"/>
</dbReference>
<evidence type="ECO:0000256" key="6">
    <source>
        <dbReference type="ARBA" id="ARBA00022989"/>
    </source>
</evidence>
<evidence type="ECO:0000256" key="3">
    <source>
        <dbReference type="ARBA" id="ARBA00022741"/>
    </source>
</evidence>
<keyword evidence="3" id="KW-0547">Nucleotide-binding</keyword>
<feature type="domain" description="Peptidase C39" evidence="12">
    <location>
        <begin position="15"/>
        <end position="134"/>
    </location>
</feature>